<evidence type="ECO:0000256" key="1">
    <source>
        <dbReference type="SAM" id="Phobius"/>
    </source>
</evidence>
<feature type="transmembrane region" description="Helical" evidence="1">
    <location>
        <begin position="170"/>
        <end position="190"/>
    </location>
</feature>
<dbReference type="PANTHER" id="PTHR36834:SF1">
    <property type="entry name" value="INTEGRAL MEMBRANE PROTEIN"/>
    <property type="match status" value="1"/>
</dbReference>
<dbReference type="InterPro" id="IPR053150">
    <property type="entry name" value="Teicoplanin_resist-assoc"/>
</dbReference>
<protein>
    <submittedName>
        <fullName evidence="3">VanZ family protein</fullName>
    </submittedName>
</protein>
<organism evidence="3 4">
    <name type="scientific">Amycolatopsis suaedae</name>
    <dbReference type="NCBI Taxonomy" id="2510978"/>
    <lineage>
        <taxon>Bacteria</taxon>
        <taxon>Bacillati</taxon>
        <taxon>Actinomycetota</taxon>
        <taxon>Actinomycetes</taxon>
        <taxon>Pseudonocardiales</taxon>
        <taxon>Pseudonocardiaceae</taxon>
        <taxon>Amycolatopsis</taxon>
    </lineage>
</organism>
<feature type="transmembrane region" description="Helical" evidence="1">
    <location>
        <begin position="12"/>
        <end position="32"/>
    </location>
</feature>
<dbReference type="InterPro" id="IPR006976">
    <property type="entry name" value="VanZ-like"/>
</dbReference>
<dbReference type="RefSeq" id="WP_130473944.1">
    <property type="nucleotide sequence ID" value="NZ_SFCC01000002.1"/>
</dbReference>
<dbReference type="OrthoDB" id="4822551at2"/>
<feature type="domain" description="VanZ-like" evidence="2">
    <location>
        <begin position="51"/>
        <end position="187"/>
    </location>
</feature>
<keyword evidence="1" id="KW-0812">Transmembrane</keyword>
<reference evidence="3 4" key="1">
    <citation type="submission" date="2019-02" db="EMBL/GenBank/DDBJ databases">
        <title>Draft genome sequence of Amycolatopsis sp. 8-3EHSu isolated from roots of Suaeda maritima.</title>
        <authorList>
            <person name="Duangmal K."/>
            <person name="Chantavorakit T."/>
        </authorList>
    </citation>
    <scope>NUCLEOTIDE SEQUENCE [LARGE SCALE GENOMIC DNA]</scope>
    <source>
        <strain evidence="3 4">8-3EHSu</strain>
    </source>
</reference>
<accession>A0A4Q7JDC2</accession>
<feature type="transmembrane region" description="Helical" evidence="1">
    <location>
        <begin position="106"/>
        <end position="124"/>
    </location>
</feature>
<name>A0A4Q7JDC2_9PSEU</name>
<feature type="transmembrane region" description="Helical" evidence="1">
    <location>
        <begin position="44"/>
        <end position="64"/>
    </location>
</feature>
<evidence type="ECO:0000313" key="4">
    <source>
        <dbReference type="Proteomes" id="UP000292003"/>
    </source>
</evidence>
<keyword evidence="1" id="KW-1133">Transmembrane helix</keyword>
<dbReference type="AlphaFoldDB" id="A0A4Q7JDC2"/>
<sequence length="218" mass="24058">MTYAQVTALQYGLIGFLAIWGIVLVPQIVVHLHRYAMVLPKRLLTSGVVTMYFTFTLALVMLPLPGPNTPRLSQTVQLQPFQWVADIGSELHKHGLSDAQWFTTQTFSQLAMNVLLFVPLGFFARTLWRRGIVGGAALGFGFSLLIEITQATANFGTAPFVYRVFDVDDLMANTAGALLGWIAAALFLALRKARATSTRTTVRLPIPDRKGIHLTQAR</sequence>
<keyword evidence="1" id="KW-0472">Membrane</keyword>
<dbReference type="Pfam" id="PF04892">
    <property type="entry name" value="VanZ"/>
    <property type="match status" value="1"/>
</dbReference>
<evidence type="ECO:0000259" key="2">
    <source>
        <dbReference type="Pfam" id="PF04892"/>
    </source>
</evidence>
<comment type="caution">
    <text evidence="3">The sequence shown here is derived from an EMBL/GenBank/DDBJ whole genome shotgun (WGS) entry which is preliminary data.</text>
</comment>
<proteinExistence type="predicted"/>
<dbReference type="EMBL" id="SFCC01000002">
    <property type="protein sequence ID" value="RZQ65158.1"/>
    <property type="molecule type" value="Genomic_DNA"/>
</dbReference>
<feature type="transmembrane region" description="Helical" evidence="1">
    <location>
        <begin position="131"/>
        <end position="150"/>
    </location>
</feature>
<dbReference type="PANTHER" id="PTHR36834">
    <property type="entry name" value="MEMBRANE PROTEIN-RELATED"/>
    <property type="match status" value="1"/>
</dbReference>
<gene>
    <name evidence="3" type="ORF">EWH70_04510</name>
</gene>
<evidence type="ECO:0000313" key="3">
    <source>
        <dbReference type="EMBL" id="RZQ65158.1"/>
    </source>
</evidence>
<keyword evidence="4" id="KW-1185">Reference proteome</keyword>
<dbReference type="Proteomes" id="UP000292003">
    <property type="component" value="Unassembled WGS sequence"/>
</dbReference>